<name>A0A1M6YGN5_9FIRM</name>
<evidence type="ECO:0000313" key="1">
    <source>
        <dbReference type="EMBL" id="SHL17205.1"/>
    </source>
</evidence>
<accession>A0A1M6YGN5</accession>
<sequence length="65" mass="7391">MGSCFPELSFSVEELLEMRCYEALRKIKAVLEDESLTDAACFQKIEEIINIFEEIGSDGGSRHDF</sequence>
<gene>
    <name evidence="1" type="ORF">SAMN02745138_02995</name>
</gene>
<keyword evidence="2" id="KW-1185">Reference proteome</keyword>
<organism evidence="1 2">
    <name type="scientific">Anaerotignum lactatifermentans DSM 14214</name>
    <dbReference type="NCBI Taxonomy" id="1121323"/>
    <lineage>
        <taxon>Bacteria</taxon>
        <taxon>Bacillati</taxon>
        <taxon>Bacillota</taxon>
        <taxon>Clostridia</taxon>
        <taxon>Lachnospirales</taxon>
        <taxon>Anaerotignaceae</taxon>
        <taxon>Anaerotignum</taxon>
    </lineage>
</organism>
<dbReference type="AlphaFoldDB" id="A0A1M6YGN5"/>
<reference evidence="1 2" key="1">
    <citation type="submission" date="2016-11" db="EMBL/GenBank/DDBJ databases">
        <authorList>
            <person name="Jaros S."/>
            <person name="Januszkiewicz K."/>
            <person name="Wedrychowicz H."/>
        </authorList>
    </citation>
    <scope>NUCLEOTIDE SEQUENCE [LARGE SCALE GENOMIC DNA]</scope>
    <source>
        <strain evidence="1 2">DSM 14214</strain>
    </source>
</reference>
<evidence type="ECO:0000313" key="2">
    <source>
        <dbReference type="Proteomes" id="UP000183975"/>
    </source>
</evidence>
<dbReference type="Proteomes" id="UP000183975">
    <property type="component" value="Unassembled WGS sequence"/>
</dbReference>
<proteinExistence type="predicted"/>
<protein>
    <submittedName>
        <fullName evidence="1">Uncharacterized protein</fullName>
    </submittedName>
</protein>
<dbReference type="EMBL" id="FRAH01000074">
    <property type="protein sequence ID" value="SHL17205.1"/>
    <property type="molecule type" value="Genomic_DNA"/>
</dbReference>